<evidence type="ECO:0000313" key="4">
    <source>
        <dbReference type="Proteomes" id="UP001327957"/>
    </source>
</evidence>
<protein>
    <recommendedName>
        <fullName evidence="5">NB-ARC domain-containing protein</fullName>
    </recommendedName>
</protein>
<keyword evidence="4" id="KW-1185">Reference proteome</keyword>
<dbReference type="InterPro" id="IPR002182">
    <property type="entry name" value="NB-ARC"/>
</dbReference>
<reference evidence="3 4" key="1">
    <citation type="submission" date="2023-04" db="EMBL/GenBank/DDBJ databases">
        <title>Colletotrichum tabacum stain YC1 causing leaf anthracnose on Nicotiana tabacum(L.) cv.</title>
        <authorList>
            <person name="Ji Z."/>
            <person name="Wang M."/>
            <person name="Zhang J."/>
            <person name="Wang N."/>
            <person name="Zhou Z."/>
        </authorList>
    </citation>
    <scope>NUCLEOTIDE SEQUENCE [LARGE SCALE GENOMIC DNA]</scope>
    <source>
        <strain evidence="3 4">YC1</strain>
    </source>
</reference>
<dbReference type="Gene3D" id="3.40.50.300">
    <property type="entry name" value="P-loop containing nucleotide triphosphate hydrolases"/>
    <property type="match status" value="1"/>
</dbReference>
<dbReference type="InterPro" id="IPR011990">
    <property type="entry name" value="TPR-like_helical_dom_sf"/>
</dbReference>
<dbReference type="Gene3D" id="1.25.40.10">
    <property type="entry name" value="Tetratricopeptide repeat domain"/>
    <property type="match status" value="2"/>
</dbReference>
<accession>A0AAV9T1S2</accession>
<dbReference type="Pfam" id="PF00931">
    <property type="entry name" value="NB-ARC"/>
    <property type="match status" value="1"/>
</dbReference>
<dbReference type="Pfam" id="PF13424">
    <property type="entry name" value="TPR_12"/>
    <property type="match status" value="1"/>
</dbReference>
<organism evidence="3 4">
    <name type="scientific">Colletotrichum tabaci</name>
    <dbReference type="NCBI Taxonomy" id="1209068"/>
    <lineage>
        <taxon>Eukaryota</taxon>
        <taxon>Fungi</taxon>
        <taxon>Dikarya</taxon>
        <taxon>Ascomycota</taxon>
        <taxon>Pezizomycotina</taxon>
        <taxon>Sordariomycetes</taxon>
        <taxon>Hypocreomycetidae</taxon>
        <taxon>Glomerellales</taxon>
        <taxon>Glomerellaceae</taxon>
        <taxon>Colletotrichum</taxon>
        <taxon>Colletotrichum destructivum species complex</taxon>
    </lineage>
</organism>
<dbReference type="PANTHER" id="PTHR35205:SF1">
    <property type="entry name" value="ZU5 DOMAIN-CONTAINING PROTEIN"/>
    <property type="match status" value="1"/>
</dbReference>
<dbReference type="AlphaFoldDB" id="A0AAV9T1S2"/>
<dbReference type="PANTHER" id="PTHR35205">
    <property type="entry name" value="NB-ARC AND TPR DOMAIN PROTEIN"/>
    <property type="match status" value="1"/>
</dbReference>
<evidence type="ECO:0000259" key="2">
    <source>
        <dbReference type="Pfam" id="PF24809"/>
    </source>
</evidence>
<dbReference type="Proteomes" id="UP001327957">
    <property type="component" value="Unassembled WGS sequence"/>
</dbReference>
<comment type="caution">
    <text evidence="3">The sequence shown here is derived from an EMBL/GenBank/DDBJ whole genome shotgun (WGS) entry which is preliminary data.</text>
</comment>
<feature type="domain" description="NB-ARC" evidence="1">
    <location>
        <begin position="237"/>
        <end position="409"/>
    </location>
</feature>
<dbReference type="SUPFAM" id="SSF52540">
    <property type="entry name" value="P-loop containing nucleoside triphosphate hydrolases"/>
    <property type="match status" value="1"/>
</dbReference>
<dbReference type="InterPro" id="IPR056125">
    <property type="entry name" value="DUF7708"/>
</dbReference>
<dbReference type="PRINTS" id="PR00364">
    <property type="entry name" value="DISEASERSIST"/>
</dbReference>
<dbReference type="EMBL" id="JASAOK010000046">
    <property type="protein sequence ID" value="KAK6211555.1"/>
    <property type="molecule type" value="Genomic_DNA"/>
</dbReference>
<dbReference type="Pfam" id="PF24809">
    <property type="entry name" value="DUF7708"/>
    <property type="match status" value="1"/>
</dbReference>
<sequence>MLLHRWREVIDKHKDKLTDEDLDTVERLGSPEAILADLQERQADLNNKWPASLFGQLYSFLKCLQSFSFMFTISMFPHSIETSIAWGFLAILLQLGLQNDERSRNTMETLSSIRQVLTKVNRYVGSDVIKYQDDDVKEAVVEIHVKLLEFWAKAVRELRKRPVGIVAFGTHKKAPPEVEWKEMLASTLTNINDLYSHIQDISDITASTNRLAVAYAPLTFPVLVISMPENPNFFGRKDTLKRMHEHLHSSEQQGLRCYTLYGMGGVGKTQVATSYAYKHSRTSNGQERAYDAVLWVASETRTARQQSFSTIALNLRLPGFTPRSDPSSAIRAVQAWLKQSGTRWLIVFDNAESWSDIMPNFWPEAGATGSVIVTSRNFGLATAPASAGEELRTFNSAESLSFAKNILWDWESESTVERESLSQLLHRLDGLPLAINQITTQINNEGSSIEDFLALYDHIRKILKDLRSSGLISISKSKINIHRLVQSAFLKRASPQLQDQVFQTTASLLNEAFPKQHMGDPMYEHWVDCATYILHTQSLARACIMRRYLREMLDFEGSLELVEIGKQAGSTEHEVLVAHLLNTEGVVKQNTYEYVAAQDALKRSQVIRQRLLGSDHPESTGILQNLASIVAAQCQYQKALQLYQEAEEVSTWPSEQDRRLAACRFAANYARLNTQLGNFSVARSNIERSLEILETGADNPIYRRAIEYCFGNLELQEGNWGEAKNRYRQCLDSYADDIRSKNPFLTCGCYYKLAIAESKEGDHQVALGHLKSGMDLADTLDPQGWVGRMLLLKAHLAQAANLSQEELGDTPATIALKIKGVRKNLESLVPNTTVQELEDPDDIFMLFIPWQTR</sequence>
<feature type="domain" description="DUF7708" evidence="2">
    <location>
        <begin position="81"/>
        <end position="203"/>
    </location>
</feature>
<dbReference type="SUPFAM" id="SSF48452">
    <property type="entry name" value="TPR-like"/>
    <property type="match status" value="1"/>
</dbReference>
<dbReference type="GO" id="GO:0043531">
    <property type="term" value="F:ADP binding"/>
    <property type="evidence" value="ECO:0007669"/>
    <property type="project" value="InterPro"/>
</dbReference>
<dbReference type="InterPro" id="IPR027417">
    <property type="entry name" value="P-loop_NTPase"/>
</dbReference>
<gene>
    <name evidence="3" type="ORF">QIS74_10819</name>
</gene>
<evidence type="ECO:0008006" key="5">
    <source>
        <dbReference type="Google" id="ProtNLM"/>
    </source>
</evidence>
<evidence type="ECO:0000259" key="1">
    <source>
        <dbReference type="Pfam" id="PF00931"/>
    </source>
</evidence>
<proteinExistence type="predicted"/>
<name>A0AAV9T1S2_9PEZI</name>
<evidence type="ECO:0000313" key="3">
    <source>
        <dbReference type="EMBL" id="KAK6211555.1"/>
    </source>
</evidence>